<dbReference type="InParanoid" id="I1LED7"/>
<dbReference type="EMBL" id="CM000843">
    <property type="protein sequence ID" value="KRH35656.1"/>
    <property type="molecule type" value="Genomic_DNA"/>
</dbReference>
<keyword evidence="4" id="KW-1185">Reference proteome</keyword>
<reference evidence="2" key="3">
    <citation type="submission" date="2018-07" db="EMBL/GenBank/DDBJ databases">
        <title>WGS assembly of Glycine max.</title>
        <authorList>
            <person name="Schmutz J."/>
            <person name="Cannon S."/>
            <person name="Schlueter J."/>
            <person name="Ma J."/>
            <person name="Mitros T."/>
            <person name="Nelson W."/>
            <person name="Hyten D."/>
            <person name="Song Q."/>
            <person name="Thelen J."/>
            <person name="Cheng J."/>
            <person name="Xu D."/>
            <person name="Hellsten U."/>
            <person name="May G."/>
            <person name="Yu Y."/>
            <person name="Sakurai T."/>
            <person name="Umezawa T."/>
            <person name="Bhattacharyya M."/>
            <person name="Sandhu D."/>
            <person name="Valliyodan B."/>
            <person name="Lindquist E."/>
            <person name="Peto M."/>
            <person name="Grant D."/>
            <person name="Shu S."/>
            <person name="Goodstein D."/>
            <person name="Barry K."/>
            <person name="Futrell-Griggs M."/>
            <person name="Abernathy B."/>
            <person name="Du J."/>
            <person name="Tian Z."/>
            <person name="Zhu L."/>
            <person name="Gill N."/>
            <person name="Joshi T."/>
            <person name="Libault M."/>
            <person name="Sethuraman A."/>
            <person name="Zhang X."/>
            <person name="Shinozaki K."/>
            <person name="Nguyen H."/>
            <person name="Wing R."/>
            <person name="Cregan P."/>
            <person name="Specht J."/>
            <person name="Grimwood J."/>
            <person name="Rokhsar D."/>
            <person name="Stacey G."/>
            <person name="Shoemaker R."/>
            <person name="Jackson S."/>
        </authorList>
    </citation>
    <scope>NUCLEOTIDE SEQUENCE</scope>
    <source>
        <tissue evidence="2">Callus</tissue>
    </source>
</reference>
<dbReference type="PaxDb" id="3847-GLYMA10G40260.2"/>
<evidence type="ECO:0008006" key="5">
    <source>
        <dbReference type="Google" id="ProtNLM"/>
    </source>
</evidence>
<sequence length="109" mass="12744">MAGALAWQVKNINKKSNNFWFWGRSHGNSGLLPLVCVMFFFFLFFFFLLYYLYMLLPLSLPRIHRRTRVCLRSNKVLSITFTIRRKGFLFTVLIIANNACAIDNINGSK</sequence>
<dbReference type="HOGENOM" id="CLU_2188681_0_0_1"/>
<dbReference type="SMR" id="I1LED7"/>
<evidence type="ECO:0000313" key="2">
    <source>
        <dbReference type="EMBL" id="KRH35656.1"/>
    </source>
</evidence>
<name>I1LED7_SOYBN</name>
<gene>
    <name evidence="2" type="ORF">GLYMA_10G256500</name>
</gene>
<feature type="transmembrane region" description="Helical" evidence="1">
    <location>
        <begin position="31"/>
        <end position="56"/>
    </location>
</feature>
<reference evidence="2 3" key="1">
    <citation type="journal article" date="2010" name="Nature">
        <title>Genome sequence of the palaeopolyploid soybean.</title>
        <authorList>
            <person name="Schmutz J."/>
            <person name="Cannon S.B."/>
            <person name="Schlueter J."/>
            <person name="Ma J."/>
            <person name="Mitros T."/>
            <person name="Nelson W."/>
            <person name="Hyten D.L."/>
            <person name="Song Q."/>
            <person name="Thelen J.J."/>
            <person name="Cheng J."/>
            <person name="Xu D."/>
            <person name="Hellsten U."/>
            <person name="May G.D."/>
            <person name="Yu Y."/>
            <person name="Sakurai T."/>
            <person name="Umezawa T."/>
            <person name="Bhattacharyya M.K."/>
            <person name="Sandhu D."/>
            <person name="Valliyodan B."/>
            <person name="Lindquist E."/>
            <person name="Peto M."/>
            <person name="Grant D."/>
            <person name="Shu S."/>
            <person name="Goodstein D."/>
            <person name="Barry K."/>
            <person name="Futrell-Griggs M."/>
            <person name="Abernathy B."/>
            <person name="Du J."/>
            <person name="Tian Z."/>
            <person name="Zhu L."/>
            <person name="Gill N."/>
            <person name="Joshi T."/>
            <person name="Libault M."/>
            <person name="Sethuraman A."/>
            <person name="Zhang X.-C."/>
            <person name="Shinozaki K."/>
            <person name="Nguyen H.T."/>
            <person name="Wing R.A."/>
            <person name="Cregan P."/>
            <person name="Specht J."/>
            <person name="Grimwood J."/>
            <person name="Rokhsar D."/>
            <person name="Stacey G."/>
            <person name="Shoemaker R.C."/>
            <person name="Jackson S.A."/>
        </authorList>
    </citation>
    <scope>NUCLEOTIDE SEQUENCE [LARGE SCALE GENOMIC DNA]</scope>
    <source>
        <strain evidence="3">cv. Williams 82</strain>
        <tissue evidence="2">Callus</tissue>
    </source>
</reference>
<dbReference type="EnsemblPlants" id="KRH35657">
    <property type="protein sequence ID" value="KRH35657"/>
    <property type="gene ID" value="GLYMA_10G256500"/>
</dbReference>
<dbReference type="Proteomes" id="UP000008827">
    <property type="component" value="Chromosome 10"/>
</dbReference>
<proteinExistence type="predicted"/>
<keyword evidence="1" id="KW-0472">Membrane</keyword>
<dbReference type="EnsemblPlants" id="KRH35656">
    <property type="protein sequence ID" value="KRH35656"/>
    <property type="gene ID" value="GLYMA_10G256500"/>
</dbReference>
<keyword evidence="1" id="KW-1133">Transmembrane helix</keyword>
<evidence type="ECO:0000313" key="4">
    <source>
        <dbReference type="Proteomes" id="UP000008827"/>
    </source>
</evidence>
<reference evidence="3" key="2">
    <citation type="submission" date="2018-02" db="UniProtKB">
        <authorList>
            <consortium name="EnsemblPlants"/>
        </authorList>
    </citation>
    <scope>IDENTIFICATION</scope>
    <source>
        <strain evidence="3">Williams 82</strain>
    </source>
</reference>
<accession>I1LED7</accession>
<organism evidence="3">
    <name type="scientific">Glycine max</name>
    <name type="common">Soybean</name>
    <name type="synonym">Glycine hispida</name>
    <dbReference type="NCBI Taxonomy" id="3847"/>
    <lineage>
        <taxon>Eukaryota</taxon>
        <taxon>Viridiplantae</taxon>
        <taxon>Streptophyta</taxon>
        <taxon>Embryophyta</taxon>
        <taxon>Tracheophyta</taxon>
        <taxon>Spermatophyta</taxon>
        <taxon>Magnoliopsida</taxon>
        <taxon>eudicotyledons</taxon>
        <taxon>Gunneridae</taxon>
        <taxon>Pentapetalae</taxon>
        <taxon>rosids</taxon>
        <taxon>fabids</taxon>
        <taxon>Fabales</taxon>
        <taxon>Fabaceae</taxon>
        <taxon>Papilionoideae</taxon>
        <taxon>50 kb inversion clade</taxon>
        <taxon>NPAAA clade</taxon>
        <taxon>indigoferoid/millettioid clade</taxon>
        <taxon>Phaseoleae</taxon>
        <taxon>Glycine</taxon>
        <taxon>Glycine subgen. Soja</taxon>
    </lineage>
</organism>
<dbReference type="EMBL" id="CM000843">
    <property type="protein sequence ID" value="KRH35657.1"/>
    <property type="molecule type" value="Genomic_DNA"/>
</dbReference>
<keyword evidence="1" id="KW-0812">Transmembrane</keyword>
<dbReference type="Gramene" id="KRH35657">
    <property type="protein sequence ID" value="KRH35657"/>
    <property type="gene ID" value="GLYMA_10G256500"/>
</dbReference>
<evidence type="ECO:0000313" key="3">
    <source>
        <dbReference type="EnsemblPlants" id="KRH35657"/>
    </source>
</evidence>
<dbReference type="AlphaFoldDB" id="I1LED7"/>
<protein>
    <recommendedName>
        <fullName evidence="5">Transmembrane protein</fullName>
    </recommendedName>
</protein>
<dbReference type="Gramene" id="KRH35656">
    <property type="protein sequence ID" value="KRH35656"/>
    <property type="gene ID" value="GLYMA_10G256500"/>
</dbReference>
<evidence type="ECO:0000256" key="1">
    <source>
        <dbReference type="SAM" id="Phobius"/>
    </source>
</evidence>